<protein>
    <submittedName>
        <fullName evidence="1">Uncharacterized protein</fullName>
    </submittedName>
</protein>
<organism evidence="1 2">
    <name type="scientific">Sphingobacterium lactis</name>
    <dbReference type="NCBI Taxonomy" id="797291"/>
    <lineage>
        <taxon>Bacteria</taxon>
        <taxon>Pseudomonadati</taxon>
        <taxon>Bacteroidota</taxon>
        <taxon>Sphingobacteriia</taxon>
        <taxon>Sphingobacteriales</taxon>
        <taxon>Sphingobacteriaceae</taxon>
        <taxon>Sphingobacterium</taxon>
    </lineage>
</organism>
<evidence type="ECO:0000313" key="2">
    <source>
        <dbReference type="Proteomes" id="UP000236731"/>
    </source>
</evidence>
<dbReference type="EMBL" id="FNUT01000003">
    <property type="protein sequence ID" value="SEF84993.1"/>
    <property type="molecule type" value="Genomic_DNA"/>
</dbReference>
<dbReference type="OrthoDB" id="1491126at2"/>
<dbReference type="Proteomes" id="UP000236731">
    <property type="component" value="Unassembled WGS sequence"/>
</dbReference>
<proteinExistence type="predicted"/>
<dbReference type="AlphaFoldDB" id="A0A1H5VCN6"/>
<sequence length="204" mass="23846">MNPQKRKTLQQKREQLQLQLRFDAFVKSYVAPLLEVLGEMQRLDIPYRVVSLRSVPMELQAMLLEQLRKDSLMEHNLSALPIEMDTSLLEQLFEVYPTEHTSRYFPELPVVAMLDTPSAVLQDLIREQNLSRQYVFMCWLQYALLLEVDLQQLAKHANANILDIRGDDVVLFPADLDVLIVYNAFEDQWRFGTMNRCSIISKTE</sequence>
<name>A0A1H5VCN6_9SPHI</name>
<reference evidence="2" key="1">
    <citation type="submission" date="2016-10" db="EMBL/GenBank/DDBJ databases">
        <authorList>
            <person name="Varghese N."/>
            <person name="Submissions S."/>
        </authorList>
    </citation>
    <scope>NUCLEOTIDE SEQUENCE [LARGE SCALE GENOMIC DNA]</scope>
    <source>
        <strain evidence="2">DSM 22361</strain>
    </source>
</reference>
<dbReference type="RefSeq" id="WP_103905469.1">
    <property type="nucleotide sequence ID" value="NZ_CP049246.1"/>
</dbReference>
<evidence type="ECO:0000313" key="1">
    <source>
        <dbReference type="EMBL" id="SEF84993.1"/>
    </source>
</evidence>
<accession>A0A1H5VCN6</accession>
<keyword evidence="2" id="KW-1185">Reference proteome</keyword>
<gene>
    <name evidence="1" type="ORF">SAMN05421877_10391</name>
</gene>